<comment type="similarity">
    <text evidence="2">Belongs to the NAD(P)-dependent epimerase/dehydratase family. Dihydroflavonol-4-reductase subfamily.</text>
</comment>
<dbReference type="Gene3D" id="3.40.50.720">
    <property type="entry name" value="NAD(P)-binding Rossmann-like Domain"/>
    <property type="match status" value="1"/>
</dbReference>
<dbReference type="PANTHER" id="PTHR10366:SF562">
    <property type="entry name" value="ALDEHYDE REDUCTASE II (AFU_ORTHOLOGUE AFUA_1G11360)"/>
    <property type="match status" value="1"/>
</dbReference>
<accession>A0A161VAW1</accession>
<reference evidence="4 5" key="1">
    <citation type="submission" date="2015-06" db="EMBL/GenBank/DDBJ databases">
        <title>Survival trade-offs in plant roots during colonization by closely related pathogenic and mutualistic fungi.</title>
        <authorList>
            <person name="Hacquard S."/>
            <person name="Kracher B."/>
            <person name="Hiruma K."/>
            <person name="Weinman A."/>
            <person name="Muench P."/>
            <person name="Garrido Oter R."/>
            <person name="Ver Loren van Themaat E."/>
            <person name="Dallerey J.-F."/>
            <person name="Damm U."/>
            <person name="Henrissat B."/>
            <person name="Lespinet O."/>
            <person name="Thon M."/>
            <person name="Kemen E."/>
            <person name="McHardy A.C."/>
            <person name="Schulze-Lefert P."/>
            <person name="O'Connell R.J."/>
        </authorList>
    </citation>
    <scope>NUCLEOTIDE SEQUENCE [LARGE SCALE GENOMIC DNA]</scope>
    <source>
        <strain evidence="4 5">0861</strain>
    </source>
</reference>
<evidence type="ECO:0000256" key="1">
    <source>
        <dbReference type="ARBA" id="ARBA00023002"/>
    </source>
</evidence>
<dbReference type="AlphaFoldDB" id="A0A161VAW1"/>
<dbReference type="SUPFAM" id="SSF51735">
    <property type="entry name" value="NAD(P)-binding Rossmann-fold domains"/>
    <property type="match status" value="1"/>
</dbReference>
<dbReference type="InterPro" id="IPR001509">
    <property type="entry name" value="Epimerase_deHydtase"/>
</dbReference>
<dbReference type="EMBL" id="LFIV01000395">
    <property type="protein sequence ID" value="KZL63424.1"/>
    <property type="molecule type" value="Genomic_DNA"/>
</dbReference>
<dbReference type="Pfam" id="PF01370">
    <property type="entry name" value="Epimerase"/>
    <property type="match status" value="1"/>
</dbReference>
<evidence type="ECO:0000259" key="3">
    <source>
        <dbReference type="Pfam" id="PF01370"/>
    </source>
</evidence>
<dbReference type="STRING" id="708197.A0A161VAW1"/>
<evidence type="ECO:0000256" key="2">
    <source>
        <dbReference type="ARBA" id="ARBA00023445"/>
    </source>
</evidence>
<feature type="domain" description="NAD-dependent epimerase/dehydratase" evidence="3">
    <location>
        <begin position="15"/>
        <end position="137"/>
    </location>
</feature>
<dbReference type="InterPro" id="IPR036291">
    <property type="entry name" value="NAD(P)-bd_dom_sf"/>
</dbReference>
<dbReference type="InterPro" id="IPR050425">
    <property type="entry name" value="NAD(P)_dehydrat-like"/>
</dbReference>
<dbReference type="Proteomes" id="UP000076552">
    <property type="component" value="Unassembled WGS sequence"/>
</dbReference>
<keyword evidence="5" id="KW-1185">Reference proteome</keyword>
<evidence type="ECO:0000313" key="4">
    <source>
        <dbReference type="EMBL" id="KZL63424.1"/>
    </source>
</evidence>
<name>A0A161VAW1_9PEZI</name>
<organism evidence="4 5">
    <name type="scientific">Colletotrichum tofieldiae</name>
    <dbReference type="NCBI Taxonomy" id="708197"/>
    <lineage>
        <taxon>Eukaryota</taxon>
        <taxon>Fungi</taxon>
        <taxon>Dikarya</taxon>
        <taxon>Ascomycota</taxon>
        <taxon>Pezizomycotina</taxon>
        <taxon>Sordariomycetes</taxon>
        <taxon>Hypocreomycetidae</taxon>
        <taxon>Glomerellales</taxon>
        <taxon>Glomerellaceae</taxon>
        <taxon>Colletotrichum</taxon>
        <taxon>Colletotrichum spaethianum species complex</taxon>
    </lineage>
</organism>
<sequence length="364" mass="39984">MVSINNPAIPEGSIVVVTGANGYIASHIADQFIKQGYVVRGTVRNPAKSAWLVPHFEKAYGRGKFELHVVPDMQADDAYDEAIKGAAAFVHTATVIDFNGDPAEVIGGAVKCGMVAIEAAYREPTMKRFILTSSASTLMPLKKENFFALKGQTVGVDTYGNDAKKLAWAPPPWGVEHGGAIYGASKMEQEQGVWKYYEENKTRRPDIVVNSIVPDFNFGRSIDPVNTGGSSSFGLIVELFEGKTLPELWHLPHYFVDVEDDAALHVAAAILPDVKGERIFAFAYPMNWDTVLGILRKQNPGRKFAENFYNEEYPVTVKPIARAVELLKRLGRSGWISLENSIATNTEHLKVSAGEQTQGRVLDL</sequence>
<evidence type="ECO:0000313" key="5">
    <source>
        <dbReference type="Proteomes" id="UP000076552"/>
    </source>
</evidence>
<comment type="caution">
    <text evidence="4">The sequence shown here is derived from an EMBL/GenBank/DDBJ whole genome shotgun (WGS) entry which is preliminary data.</text>
</comment>
<keyword evidence="1" id="KW-0560">Oxidoreductase</keyword>
<proteinExistence type="inferred from homology"/>
<protein>
    <submittedName>
        <fullName evidence="4">Aldehyde reductase</fullName>
    </submittedName>
</protein>
<gene>
    <name evidence="4" type="ORF">CT0861_01020</name>
</gene>
<dbReference type="PANTHER" id="PTHR10366">
    <property type="entry name" value="NAD DEPENDENT EPIMERASE/DEHYDRATASE"/>
    <property type="match status" value="1"/>
</dbReference>
<dbReference type="GO" id="GO:0016616">
    <property type="term" value="F:oxidoreductase activity, acting on the CH-OH group of donors, NAD or NADP as acceptor"/>
    <property type="evidence" value="ECO:0007669"/>
    <property type="project" value="TreeGrafter"/>
</dbReference>